<dbReference type="Pfam" id="PF00563">
    <property type="entry name" value="EAL"/>
    <property type="match status" value="1"/>
</dbReference>
<name>A0A285R2E0_9SPHN</name>
<dbReference type="InterPro" id="IPR052155">
    <property type="entry name" value="Biofilm_reg_signaling"/>
</dbReference>
<feature type="domain" description="PAC" evidence="1">
    <location>
        <begin position="101"/>
        <end position="154"/>
    </location>
</feature>
<dbReference type="InterPro" id="IPR035965">
    <property type="entry name" value="PAS-like_dom_sf"/>
</dbReference>
<evidence type="ECO:0000313" key="4">
    <source>
        <dbReference type="EMBL" id="SOB86512.1"/>
    </source>
</evidence>
<dbReference type="SUPFAM" id="SSF55073">
    <property type="entry name" value="Nucleotide cyclase"/>
    <property type="match status" value="1"/>
</dbReference>
<feature type="domain" description="EAL" evidence="2">
    <location>
        <begin position="328"/>
        <end position="579"/>
    </location>
</feature>
<dbReference type="PANTHER" id="PTHR44757:SF2">
    <property type="entry name" value="BIOFILM ARCHITECTURE MAINTENANCE PROTEIN MBAA"/>
    <property type="match status" value="1"/>
</dbReference>
<dbReference type="InterPro" id="IPR029787">
    <property type="entry name" value="Nucleotide_cyclase"/>
</dbReference>
<dbReference type="InterPro" id="IPR000700">
    <property type="entry name" value="PAS-assoc_C"/>
</dbReference>
<protein>
    <submittedName>
        <fullName evidence="4">Diguanylate cyclase (GGDEF) domain-containing protein</fullName>
    </submittedName>
</protein>
<dbReference type="SUPFAM" id="SSF55785">
    <property type="entry name" value="PYP-like sensor domain (PAS domain)"/>
    <property type="match status" value="1"/>
</dbReference>
<dbReference type="PROSITE" id="PS50887">
    <property type="entry name" value="GGDEF"/>
    <property type="match status" value="1"/>
</dbReference>
<dbReference type="PROSITE" id="PS50113">
    <property type="entry name" value="PAC"/>
    <property type="match status" value="1"/>
</dbReference>
<dbReference type="SMART" id="SM00052">
    <property type="entry name" value="EAL"/>
    <property type="match status" value="1"/>
</dbReference>
<dbReference type="Pfam" id="PF00990">
    <property type="entry name" value="GGDEF"/>
    <property type="match status" value="1"/>
</dbReference>
<dbReference type="RefSeq" id="WP_097063535.1">
    <property type="nucleotide sequence ID" value="NZ_OBMI01000002.1"/>
</dbReference>
<dbReference type="InterPro" id="IPR001633">
    <property type="entry name" value="EAL_dom"/>
</dbReference>
<dbReference type="CDD" id="cd01948">
    <property type="entry name" value="EAL"/>
    <property type="match status" value="1"/>
</dbReference>
<dbReference type="Proteomes" id="UP000219494">
    <property type="component" value="Unassembled WGS sequence"/>
</dbReference>
<dbReference type="CDD" id="cd01949">
    <property type="entry name" value="GGDEF"/>
    <property type="match status" value="1"/>
</dbReference>
<organism evidence="4 5">
    <name type="scientific">Sphingomonas guangdongensis</name>
    <dbReference type="NCBI Taxonomy" id="1141890"/>
    <lineage>
        <taxon>Bacteria</taxon>
        <taxon>Pseudomonadati</taxon>
        <taxon>Pseudomonadota</taxon>
        <taxon>Alphaproteobacteria</taxon>
        <taxon>Sphingomonadales</taxon>
        <taxon>Sphingomonadaceae</taxon>
        <taxon>Sphingomonas</taxon>
    </lineage>
</organism>
<evidence type="ECO:0000313" key="5">
    <source>
        <dbReference type="Proteomes" id="UP000219494"/>
    </source>
</evidence>
<dbReference type="AlphaFoldDB" id="A0A285R2E0"/>
<evidence type="ECO:0000259" key="2">
    <source>
        <dbReference type="PROSITE" id="PS50883"/>
    </source>
</evidence>
<gene>
    <name evidence="4" type="ORF">SAMN06297144_1618</name>
</gene>
<dbReference type="SUPFAM" id="SSF141868">
    <property type="entry name" value="EAL domain-like"/>
    <property type="match status" value="1"/>
</dbReference>
<dbReference type="InterPro" id="IPR000160">
    <property type="entry name" value="GGDEF_dom"/>
</dbReference>
<accession>A0A285R2E0</accession>
<dbReference type="OrthoDB" id="9814202at2"/>
<evidence type="ECO:0000259" key="3">
    <source>
        <dbReference type="PROSITE" id="PS50887"/>
    </source>
</evidence>
<proteinExistence type="predicted"/>
<dbReference type="PROSITE" id="PS50883">
    <property type="entry name" value="EAL"/>
    <property type="match status" value="1"/>
</dbReference>
<keyword evidence="5" id="KW-1185">Reference proteome</keyword>
<dbReference type="SMART" id="SM00267">
    <property type="entry name" value="GGDEF"/>
    <property type="match status" value="1"/>
</dbReference>
<dbReference type="Gene3D" id="3.30.450.20">
    <property type="entry name" value="PAS domain"/>
    <property type="match status" value="1"/>
</dbReference>
<reference evidence="4 5" key="1">
    <citation type="submission" date="2017-07" db="EMBL/GenBank/DDBJ databases">
        <authorList>
            <person name="Sun Z.S."/>
            <person name="Albrecht U."/>
            <person name="Echele G."/>
            <person name="Lee C.C."/>
        </authorList>
    </citation>
    <scope>NUCLEOTIDE SEQUENCE [LARGE SCALE GENOMIC DNA]</scope>
    <source>
        <strain evidence="4 5">CGMCC 1.12672</strain>
    </source>
</reference>
<dbReference type="NCBIfam" id="TIGR00254">
    <property type="entry name" value="GGDEF"/>
    <property type="match status" value="1"/>
</dbReference>
<dbReference type="InterPro" id="IPR035919">
    <property type="entry name" value="EAL_sf"/>
</dbReference>
<evidence type="ECO:0000259" key="1">
    <source>
        <dbReference type="PROSITE" id="PS50113"/>
    </source>
</evidence>
<dbReference type="PANTHER" id="PTHR44757">
    <property type="entry name" value="DIGUANYLATE CYCLASE DGCP"/>
    <property type="match status" value="1"/>
</dbReference>
<feature type="domain" description="GGDEF" evidence="3">
    <location>
        <begin position="186"/>
        <end position="319"/>
    </location>
</feature>
<dbReference type="Gene3D" id="3.30.70.270">
    <property type="match status" value="1"/>
</dbReference>
<dbReference type="InterPro" id="IPR043128">
    <property type="entry name" value="Rev_trsase/Diguanyl_cyclase"/>
</dbReference>
<sequence length="682" mass="74154">MIRSFRGIGNLRRLAADPSDADELRRGEQALRMIDAVEEGGSGWFWQTDGEGRLTYLSDKVVRQLGVDRATGLPVTALFQIDSERPDTERTLGFHLSSRTSFAEYTVRPATGAPERWWSISGRPLFDEQGVFHGFVGWGSDLTEKRRSEAEIARLAMFDALTGLANRQRMRLSLDQTLAQTARSYRAVALMLLDLDRFKTVNDTLGHQVGDELLKQVGQRLVRTVGEHGLVGRLGGDEFKVILPSASNRERLSELAGNIIIALSQPYVVKGSSISIGCSVGIAVAPDDGGDAETLTRNADLALYAAKGDGRGTHRFYREEMLAGAQNRKQLEDDLRVALSGGQFHVAYQPLVSTSDARVTGYEALLRWEHPIRGAISPADFIPIAEDCGMIEAIGEWVLRTATSDAAQWPSDVRVAVNVSPIQFANPALPTLVANALVQSGIAPQRLELEITESVFLNESASSEAMFASLKALGVRLSLDDFGTGYSSLGYLRKAPFDKIKIDQSFVRGAAVAGNRNAAIIKAIVTLADTLGMETTAEGVETQDEIALIRELGCTHIQGWVYGKAIRHGEVLARADEGHTATPVGHRTSRPQRSKMLRWATLEIGGSRGEVRIRNLSTTGAMIDGVEFSGEIDGTTVRIEVGEGRMVSGVLRWAVNGQAGVEFLEPINLDRLGPPPKVRRAG</sequence>
<dbReference type="Gene3D" id="3.20.20.450">
    <property type="entry name" value="EAL domain"/>
    <property type="match status" value="1"/>
</dbReference>
<dbReference type="EMBL" id="OBMI01000002">
    <property type="protein sequence ID" value="SOB86512.1"/>
    <property type="molecule type" value="Genomic_DNA"/>
</dbReference>